<keyword evidence="1" id="KW-1133">Transmembrane helix</keyword>
<gene>
    <name evidence="2" type="ORF">AMJ39_06665</name>
</gene>
<feature type="transmembrane region" description="Helical" evidence="1">
    <location>
        <begin position="65"/>
        <end position="83"/>
    </location>
</feature>
<dbReference type="STRING" id="1703770.AMJ39_06665"/>
<evidence type="ECO:0000313" key="2">
    <source>
        <dbReference type="EMBL" id="KPJ52876.1"/>
    </source>
</evidence>
<proteinExistence type="predicted"/>
<sequence>MHHSLWVAAVVSLLFGVLGIARPGAQLRLCSWQRTRSRIQARGVVLLIVGLFLIVASHYTTLGPFVMVIGFLLTLTGIVDLMAPSVEERLIDLWLKAPDILVRLWGVVLVVIGIVFVVAALAPGRWPARP</sequence>
<evidence type="ECO:0000313" key="3">
    <source>
        <dbReference type="Proteomes" id="UP000052008"/>
    </source>
</evidence>
<accession>A0A0S7WTG2</accession>
<organism evidence="2 3">
    <name type="scientific">candidate division TA06 bacterium DG_24</name>
    <dbReference type="NCBI Taxonomy" id="1703770"/>
    <lineage>
        <taxon>Bacteria</taxon>
        <taxon>Bacteria division TA06</taxon>
    </lineage>
</organism>
<keyword evidence="1" id="KW-0472">Membrane</keyword>
<dbReference type="EMBL" id="LIZS01000038">
    <property type="protein sequence ID" value="KPJ52876.1"/>
    <property type="molecule type" value="Genomic_DNA"/>
</dbReference>
<feature type="transmembrane region" description="Helical" evidence="1">
    <location>
        <begin position="39"/>
        <end position="59"/>
    </location>
</feature>
<feature type="transmembrane region" description="Helical" evidence="1">
    <location>
        <begin position="104"/>
        <end position="122"/>
    </location>
</feature>
<reference evidence="2 3" key="1">
    <citation type="journal article" date="2015" name="Microbiome">
        <title>Genomic resolution of linkages in carbon, nitrogen, and sulfur cycling among widespread estuary sediment bacteria.</title>
        <authorList>
            <person name="Baker B.J."/>
            <person name="Lazar C.S."/>
            <person name="Teske A.P."/>
            <person name="Dick G.J."/>
        </authorList>
    </citation>
    <scope>NUCLEOTIDE SEQUENCE [LARGE SCALE GENOMIC DNA]</scope>
    <source>
        <strain evidence="2">DG_24</strain>
    </source>
</reference>
<protein>
    <submittedName>
        <fullName evidence="2">Uncharacterized protein</fullName>
    </submittedName>
</protein>
<comment type="caution">
    <text evidence="2">The sequence shown here is derived from an EMBL/GenBank/DDBJ whole genome shotgun (WGS) entry which is preliminary data.</text>
</comment>
<feature type="transmembrane region" description="Helical" evidence="1">
    <location>
        <begin position="6"/>
        <end position="27"/>
    </location>
</feature>
<dbReference type="Proteomes" id="UP000052008">
    <property type="component" value="Unassembled WGS sequence"/>
</dbReference>
<dbReference type="AlphaFoldDB" id="A0A0S7WTG2"/>
<evidence type="ECO:0000256" key="1">
    <source>
        <dbReference type="SAM" id="Phobius"/>
    </source>
</evidence>
<name>A0A0S7WTG2_UNCT6</name>
<keyword evidence="1" id="KW-0812">Transmembrane</keyword>